<keyword evidence="1" id="KW-1133">Transmembrane helix</keyword>
<protein>
    <recommendedName>
        <fullName evidence="4">Transmembrane protein</fullName>
    </recommendedName>
</protein>
<dbReference type="EMBL" id="CAJJDM010000003">
    <property type="protein sequence ID" value="CAD8044344.1"/>
    <property type="molecule type" value="Genomic_DNA"/>
</dbReference>
<evidence type="ECO:0008006" key="4">
    <source>
        <dbReference type="Google" id="ProtNLM"/>
    </source>
</evidence>
<name>A0A8S1JPR1_PARPR</name>
<sequence length="429" mass="49200">MINVSSTFRSPKKNKQDINELLTIIDVFKKNQKIYLSQNPKLISNIQYDEPSQLVSINETLPYKSKNKKSRSTEQINLKLILETWQAKQIYIKDNIVSQNISRNIINDPDNLQSFKYYYGKKQQLAITKSQQNQQFHSQRTNSITKNNQTQIKLPPLKSINKLLATESDNKPKSTLGSITKKMFSSDKALSQDVYMPTATSSSNNSAQNSFEQNLRMIIEKRIQKTQLLYFMSFLLPIVSVIGFLASIVAFSISVDLKIQLGSMSLDISRIAFFRTREIYASQIPYLEAVSFCIFLFIAIIRTVEYFKIDFKMVLSMNDGEPEIYYLTRAKLQQSLEWSNIAVTQAFIILTLALALSIGIVFCSNGHFYAQELIKKFINIEKLSDSDKNTLSELDTQSIKFIVIIVLNALALACVFFQFLIIIIKKLRL</sequence>
<evidence type="ECO:0000256" key="1">
    <source>
        <dbReference type="SAM" id="Phobius"/>
    </source>
</evidence>
<dbReference type="Proteomes" id="UP000688137">
    <property type="component" value="Unassembled WGS sequence"/>
</dbReference>
<accession>A0A8S1JPR1</accession>
<gene>
    <name evidence="2" type="ORF">PPRIM_AZ9-3.1.T0060428</name>
</gene>
<feature type="transmembrane region" description="Helical" evidence="1">
    <location>
        <begin position="341"/>
        <end position="362"/>
    </location>
</feature>
<feature type="transmembrane region" description="Helical" evidence="1">
    <location>
        <begin position="228"/>
        <end position="255"/>
    </location>
</feature>
<keyword evidence="3" id="KW-1185">Reference proteome</keyword>
<comment type="caution">
    <text evidence="2">The sequence shown here is derived from an EMBL/GenBank/DDBJ whole genome shotgun (WGS) entry which is preliminary data.</text>
</comment>
<dbReference type="AlphaFoldDB" id="A0A8S1JPR1"/>
<feature type="transmembrane region" description="Helical" evidence="1">
    <location>
        <begin position="401"/>
        <end position="424"/>
    </location>
</feature>
<evidence type="ECO:0000313" key="2">
    <source>
        <dbReference type="EMBL" id="CAD8044344.1"/>
    </source>
</evidence>
<proteinExistence type="predicted"/>
<organism evidence="2 3">
    <name type="scientific">Paramecium primaurelia</name>
    <dbReference type="NCBI Taxonomy" id="5886"/>
    <lineage>
        <taxon>Eukaryota</taxon>
        <taxon>Sar</taxon>
        <taxon>Alveolata</taxon>
        <taxon>Ciliophora</taxon>
        <taxon>Intramacronucleata</taxon>
        <taxon>Oligohymenophorea</taxon>
        <taxon>Peniculida</taxon>
        <taxon>Parameciidae</taxon>
        <taxon>Paramecium</taxon>
    </lineage>
</organism>
<reference evidence="2" key="1">
    <citation type="submission" date="2021-01" db="EMBL/GenBank/DDBJ databases">
        <authorList>
            <consortium name="Genoscope - CEA"/>
            <person name="William W."/>
        </authorList>
    </citation>
    <scope>NUCLEOTIDE SEQUENCE</scope>
</reference>
<keyword evidence="1" id="KW-0812">Transmembrane</keyword>
<feature type="transmembrane region" description="Helical" evidence="1">
    <location>
        <begin position="284"/>
        <end position="304"/>
    </location>
</feature>
<evidence type="ECO:0000313" key="3">
    <source>
        <dbReference type="Proteomes" id="UP000688137"/>
    </source>
</evidence>
<keyword evidence="1" id="KW-0472">Membrane</keyword>